<evidence type="ECO:0000256" key="2">
    <source>
        <dbReference type="ARBA" id="ARBA00022840"/>
    </source>
</evidence>
<proteinExistence type="predicted"/>
<keyword evidence="1" id="KW-0547">Nucleotide-binding</keyword>
<evidence type="ECO:0000256" key="3">
    <source>
        <dbReference type="ARBA" id="ARBA00023186"/>
    </source>
</evidence>
<evidence type="ECO:0000256" key="1">
    <source>
        <dbReference type="ARBA" id="ARBA00022741"/>
    </source>
</evidence>
<dbReference type="SUPFAM" id="SSF53067">
    <property type="entry name" value="Actin-like ATPase domain"/>
    <property type="match status" value="2"/>
</dbReference>
<evidence type="ECO:0000313" key="5">
    <source>
        <dbReference type="EMBL" id="MBT0773265.1"/>
    </source>
</evidence>
<dbReference type="Gene3D" id="3.30.420.40">
    <property type="match status" value="2"/>
</dbReference>
<reference evidence="5 6" key="1">
    <citation type="submission" date="2021-05" db="EMBL/GenBank/DDBJ databases">
        <title>Kineosporia and Streptomyces sp. nov. two new marine actinobacteria isolated from Coral.</title>
        <authorList>
            <person name="Buangrab K."/>
            <person name="Sutthacheep M."/>
            <person name="Yeemin T."/>
            <person name="Harunari E."/>
            <person name="Igarashi Y."/>
            <person name="Kanchanasin P."/>
            <person name="Tanasupawat S."/>
            <person name="Phongsopitanun W."/>
        </authorList>
    </citation>
    <scope>NUCLEOTIDE SEQUENCE [LARGE SCALE GENOMIC DNA]</scope>
    <source>
        <strain evidence="5 6">J2-2</strain>
    </source>
</reference>
<dbReference type="PRINTS" id="PR00301">
    <property type="entry name" value="HEATSHOCK70"/>
</dbReference>
<evidence type="ECO:0000256" key="4">
    <source>
        <dbReference type="SAM" id="MobiDB-lite"/>
    </source>
</evidence>
<sequence length="398" mass="42397">MSHVYGIDAGTTSSAIAVGLDDGTVLRVKDPGSAHGSVSSASSACVLRNGTVAVGAAAEAVRIARAEHYWSEFKREFATPVTRMLGGRHRSAADLTTELLAFLRREAGRRVPGEPEAVVVTVPVSWERGRRELMTSVLAASGFTAGRIELRDEPVAAAAHVLGRNPDVGPTLVYDLGGGTFDCAVVRPSPGGIEVLGRPGGLPDVGGSGFDRLLLRHVATVFPREWEKLTAQADSDATLLRGRRRLLDACRTVKVQLSVVDTHEEYLPDLGPDVVLEMTRRQLDDLLRPALAATLAECERMLGELALTWGDIDRILPVGGSTRLPAVNDLLRLGTGRPILPVGDPDLATVHGAVDLARGLIEPPAPQPVPEPEPEPDPEPAPLARRPSVYRPEASPFD</sequence>
<protein>
    <submittedName>
        <fullName evidence="5">Hsp70 family protein</fullName>
    </submittedName>
</protein>
<organism evidence="5 6">
    <name type="scientific">Kineosporia corallincola</name>
    <dbReference type="NCBI Taxonomy" id="2835133"/>
    <lineage>
        <taxon>Bacteria</taxon>
        <taxon>Bacillati</taxon>
        <taxon>Actinomycetota</taxon>
        <taxon>Actinomycetes</taxon>
        <taxon>Kineosporiales</taxon>
        <taxon>Kineosporiaceae</taxon>
        <taxon>Kineosporia</taxon>
    </lineage>
</organism>
<keyword evidence="3" id="KW-0143">Chaperone</keyword>
<keyword evidence="2" id="KW-0067">ATP-binding</keyword>
<comment type="caution">
    <text evidence="5">The sequence shown here is derived from an EMBL/GenBank/DDBJ whole genome shotgun (WGS) entry which is preliminary data.</text>
</comment>
<dbReference type="PANTHER" id="PTHR19375">
    <property type="entry name" value="HEAT SHOCK PROTEIN 70KDA"/>
    <property type="match status" value="1"/>
</dbReference>
<dbReference type="Proteomes" id="UP001197247">
    <property type="component" value="Unassembled WGS sequence"/>
</dbReference>
<name>A0ABS5TQ75_9ACTN</name>
<keyword evidence="6" id="KW-1185">Reference proteome</keyword>
<dbReference type="InterPro" id="IPR043129">
    <property type="entry name" value="ATPase_NBD"/>
</dbReference>
<gene>
    <name evidence="5" type="ORF">KIH74_30250</name>
</gene>
<dbReference type="Gene3D" id="3.90.640.10">
    <property type="entry name" value="Actin, Chain A, domain 4"/>
    <property type="match status" value="1"/>
</dbReference>
<evidence type="ECO:0000313" key="6">
    <source>
        <dbReference type="Proteomes" id="UP001197247"/>
    </source>
</evidence>
<dbReference type="Pfam" id="PF00012">
    <property type="entry name" value="HSP70"/>
    <property type="match status" value="1"/>
</dbReference>
<feature type="region of interest" description="Disordered" evidence="4">
    <location>
        <begin position="360"/>
        <end position="398"/>
    </location>
</feature>
<dbReference type="RefSeq" id="WP_214159804.1">
    <property type="nucleotide sequence ID" value="NZ_JAHBAY010000016.1"/>
</dbReference>
<dbReference type="EMBL" id="JAHBAY010000016">
    <property type="protein sequence ID" value="MBT0773265.1"/>
    <property type="molecule type" value="Genomic_DNA"/>
</dbReference>
<accession>A0ABS5TQ75</accession>
<dbReference type="InterPro" id="IPR013126">
    <property type="entry name" value="Hsp_70_fam"/>
</dbReference>